<accession>A0ABR9NF18</accession>
<dbReference type="RefSeq" id="WP_192833301.1">
    <property type="nucleotide sequence ID" value="NZ_JADAZL010000001.1"/>
</dbReference>
<name>A0ABR9NF18_9GAMM</name>
<gene>
    <name evidence="2" type="ORF">IIQ43_00465</name>
</gene>
<dbReference type="PANTHER" id="PTHR43546:SF9">
    <property type="entry name" value="L-ASCORBATE-6-PHOSPHATE LACTONASE ULAG-RELATED"/>
    <property type="match status" value="1"/>
</dbReference>
<keyword evidence="3" id="KW-1185">Reference proteome</keyword>
<dbReference type="InterPro" id="IPR036866">
    <property type="entry name" value="RibonucZ/Hydroxyglut_hydro"/>
</dbReference>
<sequence length="256" mass="28272">MKFQQIRNATVKIEFAGAKFLVDPMLAPKETYPGFEGTFNSHLRFPSVELPTTLEDILDTDAIIVTHTHLDHWDETAKQVIPKNQLIIAQNENDAKQIKSEGFTNIEVLTPGFIFKDVELIKTGGQHGSDSAIEVLGEILGEVCGIVFKHPTEKVLYLAGDTVWNAFVKESIDTHQPEILILNSGDAQVPGLGSIIMSKEDVYEVHQAAPDAILIASHMEAVNHAALTRAELQEYVHEKGIGDHVRIPQDGETFSI</sequence>
<evidence type="ECO:0000256" key="1">
    <source>
        <dbReference type="ARBA" id="ARBA00022801"/>
    </source>
</evidence>
<dbReference type="PANTHER" id="PTHR43546">
    <property type="entry name" value="UPF0173 METAL-DEPENDENT HYDROLASE MJ1163-RELATED"/>
    <property type="match status" value="1"/>
</dbReference>
<dbReference type="SUPFAM" id="SSF56281">
    <property type="entry name" value="Metallo-hydrolase/oxidoreductase"/>
    <property type="match status" value="1"/>
</dbReference>
<evidence type="ECO:0000313" key="3">
    <source>
        <dbReference type="Proteomes" id="UP000619170"/>
    </source>
</evidence>
<proteinExistence type="predicted"/>
<dbReference type="Proteomes" id="UP000619170">
    <property type="component" value="Unassembled WGS sequence"/>
</dbReference>
<comment type="caution">
    <text evidence="2">The sequence shown here is derived from an EMBL/GenBank/DDBJ whole genome shotgun (WGS) entry which is preliminary data.</text>
</comment>
<organism evidence="2 3">
    <name type="scientific">Acinetobacter oleivorans</name>
    <dbReference type="NCBI Taxonomy" id="1148157"/>
    <lineage>
        <taxon>Bacteria</taxon>
        <taxon>Pseudomonadati</taxon>
        <taxon>Pseudomonadota</taxon>
        <taxon>Gammaproteobacteria</taxon>
        <taxon>Moraxellales</taxon>
        <taxon>Moraxellaceae</taxon>
        <taxon>Acinetobacter</taxon>
    </lineage>
</organism>
<keyword evidence="1" id="KW-0378">Hydrolase</keyword>
<dbReference type="EMBL" id="JADAZL010000001">
    <property type="protein sequence ID" value="MBE2163002.1"/>
    <property type="molecule type" value="Genomic_DNA"/>
</dbReference>
<dbReference type="InterPro" id="IPR050114">
    <property type="entry name" value="UPF0173_UPF0282_UlaG_hydrolase"/>
</dbReference>
<dbReference type="Gene3D" id="3.60.15.10">
    <property type="entry name" value="Ribonuclease Z/Hydroxyacylglutathione hydrolase-like"/>
    <property type="match status" value="1"/>
</dbReference>
<protein>
    <submittedName>
        <fullName evidence="2">MBL fold metallo-hydrolase</fullName>
    </submittedName>
</protein>
<evidence type="ECO:0000313" key="2">
    <source>
        <dbReference type="EMBL" id="MBE2163002.1"/>
    </source>
</evidence>
<reference evidence="3" key="1">
    <citation type="submission" date="2023-07" db="EMBL/GenBank/DDBJ databases">
        <title>Acinetobacter oleivorans assembled AC1583.</title>
        <authorList>
            <person name="Yeo C.C."/>
        </authorList>
    </citation>
    <scope>NUCLEOTIDE SEQUENCE [LARGE SCALE GENOMIC DNA]</scope>
    <source>
        <strain evidence="3">AC1583</strain>
    </source>
</reference>